<comment type="caution">
    <text evidence="1">The sequence shown here is derived from an EMBL/GenBank/DDBJ whole genome shotgun (WGS) entry which is preliminary data.</text>
</comment>
<accession>A0A5P0JEX1</accession>
<dbReference type="PANTHER" id="PTHR34413">
    <property type="entry name" value="PROPHAGE TAIL FIBER ASSEMBLY PROTEIN HOMOLOG TFAE-RELATED-RELATED"/>
    <property type="match status" value="1"/>
</dbReference>
<dbReference type="Pfam" id="PF02413">
    <property type="entry name" value="Caudo_TAP"/>
    <property type="match status" value="1"/>
</dbReference>
<organism evidence="1 2">
    <name type="scientific">Escherichia coli</name>
    <dbReference type="NCBI Taxonomy" id="562"/>
    <lineage>
        <taxon>Bacteria</taxon>
        <taxon>Pseudomonadati</taxon>
        <taxon>Pseudomonadota</taxon>
        <taxon>Gammaproteobacteria</taxon>
        <taxon>Enterobacterales</taxon>
        <taxon>Enterobacteriaceae</taxon>
        <taxon>Escherichia</taxon>
    </lineage>
</organism>
<dbReference type="EMBL" id="RYCF01000171">
    <property type="protein sequence ID" value="MQK27281.1"/>
    <property type="molecule type" value="Genomic_DNA"/>
</dbReference>
<dbReference type="Proteomes" id="UP000359125">
    <property type="component" value="Unassembled WGS sequence"/>
</dbReference>
<name>A0A5P0JEX1_ECOLX</name>
<gene>
    <name evidence="1" type="ORF">EIZ93_24070</name>
</gene>
<dbReference type="InterPro" id="IPR003458">
    <property type="entry name" value="Phage_T4_Gp38_tail_assem"/>
</dbReference>
<dbReference type="RefSeq" id="WP_072672186.1">
    <property type="nucleotide sequence ID" value="NZ_CAVMGJ010000003.1"/>
</dbReference>
<reference evidence="1 2" key="1">
    <citation type="journal article" date="2019" name="Environ. Health Perspect.">
        <title>Inter-host Transmission of Carbapenemase-Producing Escherichia coli among Humans and Backyard Animals.</title>
        <authorList>
            <person name="Li J."/>
            <person name="Bi Z."/>
            <person name="Ma S."/>
            <person name="Chen B."/>
            <person name="Cai C."/>
            <person name="He J."/>
            <person name="Schwarz S."/>
            <person name="Sun C."/>
            <person name="Zhou Y."/>
            <person name="Yin J."/>
            <person name="Hulth A."/>
            <person name="Wang Y."/>
            <person name="Shen Z."/>
            <person name="Wang S."/>
            <person name="Wu C."/>
            <person name="Nilsson L.E."/>
            <person name="Walsh T.R."/>
            <person name="Borjesson S."/>
            <person name="Shen J."/>
            <person name="Sun Q."/>
            <person name="Wang Y."/>
        </authorList>
    </citation>
    <scope>NUCLEOTIDE SEQUENCE [LARGE SCALE GENOMIC DNA]</scope>
    <source>
        <strain evidence="1 2">A016f</strain>
    </source>
</reference>
<dbReference type="AlphaFoldDB" id="A0A5P0JEX1"/>
<proteinExistence type="predicted"/>
<protein>
    <submittedName>
        <fullName evidence="1">Tail fiber assembly protein</fullName>
    </submittedName>
</protein>
<evidence type="ECO:0000313" key="2">
    <source>
        <dbReference type="Proteomes" id="UP000359125"/>
    </source>
</evidence>
<sequence>MDFRMTEQPRTIKIYNLLAGTNEFIGEGDAYIPPHTGLPANSTDIAPPDIPAGFVAVFNSDEASWHLVEDHRGKTVYDVASGDALFISELGPLPENVTWLSPGGEYQKWNGTAWVKDTEAEKLFRIREAEETKNSLMQVASEHIAPLQDAVDLEIATEEETLLLEAWKKYRVLLNRVDTSTAPDIEWPTVPIIE</sequence>
<dbReference type="InterPro" id="IPR051220">
    <property type="entry name" value="TFA_Chaperone"/>
</dbReference>
<evidence type="ECO:0000313" key="1">
    <source>
        <dbReference type="EMBL" id="MQK27281.1"/>
    </source>
</evidence>
<dbReference type="PANTHER" id="PTHR34413:SF2">
    <property type="entry name" value="PROPHAGE TAIL FIBER ASSEMBLY PROTEIN HOMOLOG TFAE-RELATED"/>
    <property type="match status" value="1"/>
</dbReference>